<sequence length="498" mass="52844">MPSTLPFRLFAAARLVPALPLAGMLALSGCAVGPDYMPVQAPLASAYASQDALHSVQTTSPASTVSLDTWWLDFHDPALTRIVERVLAQNLDMAAAEARIAQARAAAAEAGATYLPRIDLQGSAARQRQSLESPLGRIGSALPGYDRNQTLTQLGVGASWELDLAGGQRRAAEAARAEAQAANALHAGTRVSVAADAADAYFRLRGLQANIAIVKEQIDANARLASLVRDRVANGVATRREAAEADARLAQTRALLPPLDAQRVRESNRLDILMGSPPGTFSAELAAAAADFSVPALSGDIRPEALLRRRPDVVAAERRLAAANAEIGSALAEYYPHVSLSGILGFEALNGPLFKSAAFQPGALAGLRWRLFDFGRVDAEVAHARGRYAEALAQYRQAVLRAAEDVENAVTMWAHVSEQRDEVAREVDAEAAAQRAAREAYAQGDASLVEVLIEDRQLLSARAELARLKADHARAAVATFRALGGGWHSDDPTVAASR</sequence>
<dbReference type="PANTHER" id="PTHR30203">
    <property type="entry name" value="OUTER MEMBRANE CATION EFFLUX PROTEIN"/>
    <property type="match status" value="1"/>
</dbReference>
<comment type="similarity">
    <text evidence="1 2">Belongs to the outer membrane factor (OMF) (TC 1.B.17) family.</text>
</comment>
<reference evidence="5" key="3">
    <citation type="submission" date="2017-04" db="EMBL/GenBank/DDBJ databases">
        <authorList>
            <person name="Varghese N."/>
            <person name="Submissions S."/>
        </authorList>
    </citation>
    <scope>NUCLEOTIDE SEQUENCE [LARGE SCALE GENOMIC DNA]</scope>
    <source>
        <strain evidence="5">Ballard 720</strain>
    </source>
</reference>
<gene>
    <name evidence="3" type="primary">cayJ</name>
    <name evidence="4" type="ORF">SAMN06295900_11262</name>
</gene>
<reference evidence="4" key="2">
    <citation type="submission" date="2017-04" db="EMBL/GenBank/DDBJ databases">
        <authorList>
            <person name="Afonso C.L."/>
            <person name="Miller P.J."/>
            <person name="Scott M.A."/>
            <person name="Spackman E."/>
            <person name="Goraichik I."/>
            <person name="Dimitrov K.M."/>
            <person name="Suarez D.L."/>
            <person name="Swayne D.E."/>
        </authorList>
    </citation>
    <scope>NUCLEOTIDE SEQUENCE [LARGE SCALE GENOMIC DNA]</scope>
    <source>
        <strain evidence="4">Ballard 720</strain>
    </source>
</reference>
<dbReference type="Pfam" id="PF02321">
    <property type="entry name" value="OEP"/>
    <property type="match status" value="2"/>
</dbReference>
<dbReference type="GO" id="GO:0005886">
    <property type="term" value="C:plasma membrane"/>
    <property type="evidence" value="ECO:0007669"/>
    <property type="project" value="UniProtKB-SubCell"/>
</dbReference>
<organism evidence="3">
    <name type="scientific">Trinickia caryophylli</name>
    <name type="common">Paraburkholderia caryophylli</name>
    <dbReference type="NCBI Taxonomy" id="28094"/>
    <lineage>
        <taxon>Bacteria</taxon>
        <taxon>Pseudomonadati</taxon>
        <taxon>Pseudomonadota</taxon>
        <taxon>Betaproteobacteria</taxon>
        <taxon>Burkholderiales</taxon>
        <taxon>Burkholderiaceae</taxon>
        <taxon>Trinickia</taxon>
    </lineage>
</organism>
<dbReference type="Proteomes" id="UP000192911">
    <property type="component" value="Unassembled WGS sequence"/>
</dbReference>
<accession>A0A075T866</accession>
<name>A0A075T866_TRICW</name>
<evidence type="ECO:0000313" key="4">
    <source>
        <dbReference type="EMBL" id="SMF59968.1"/>
    </source>
</evidence>
<dbReference type="GO" id="GO:0015562">
    <property type="term" value="F:efflux transmembrane transporter activity"/>
    <property type="evidence" value="ECO:0007669"/>
    <property type="project" value="InterPro"/>
</dbReference>
<dbReference type="SUPFAM" id="SSF56954">
    <property type="entry name" value="Outer membrane efflux proteins (OEP)"/>
    <property type="match status" value="1"/>
</dbReference>
<dbReference type="EMBL" id="FXAH01000012">
    <property type="protein sequence ID" value="SMF59968.1"/>
    <property type="molecule type" value="Genomic_DNA"/>
</dbReference>
<keyword evidence="5" id="KW-1185">Reference proteome</keyword>
<feature type="non-terminal residue" evidence="3">
    <location>
        <position position="498"/>
    </location>
</feature>
<evidence type="ECO:0000313" key="5">
    <source>
        <dbReference type="Proteomes" id="UP000192911"/>
    </source>
</evidence>
<keyword evidence="2" id="KW-0472">Membrane</keyword>
<reference evidence="3" key="1">
    <citation type="journal article" date="2014" name="Angew. Chem. Int. Ed. Engl.">
        <title>The molecular basis of conjugated polyyne biosynthesis in phytopathogenic bacteria.</title>
        <authorList>
            <person name="Ross C."/>
            <person name="Scherlach K."/>
            <person name="Kloss F."/>
            <person name="Hertweck C."/>
        </authorList>
    </citation>
    <scope>NUCLEOTIDE SEQUENCE</scope>
    <source>
        <strain evidence="3">DSM 50341</strain>
    </source>
</reference>
<dbReference type="GeneID" id="95551931"/>
<dbReference type="Gene3D" id="2.20.200.10">
    <property type="entry name" value="Outer membrane efflux proteins (OEP)"/>
    <property type="match status" value="1"/>
</dbReference>
<dbReference type="AlphaFoldDB" id="A0A075T866"/>
<keyword evidence="2" id="KW-1134">Transmembrane beta strand</keyword>
<keyword evidence="2" id="KW-0564">Palmitate</keyword>
<dbReference type="PANTHER" id="PTHR30203:SF25">
    <property type="entry name" value="OUTER MEMBRANE PROTEIN-RELATED"/>
    <property type="match status" value="1"/>
</dbReference>
<evidence type="ECO:0000256" key="1">
    <source>
        <dbReference type="ARBA" id="ARBA00007613"/>
    </source>
</evidence>
<dbReference type="EMBL" id="KJ815060">
    <property type="protein sequence ID" value="AIG53837.1"/>
    <property type="molecule type" value="Genomic_DNA"/>
</dbReference>
<dbReference type="Gene3D" id="1.20.1600.10">
    <property type="entry name" value="Outer membrane efflux proteins (OEP)"/>
    <property type="match status" value="1"/>
</dbReference>
<evidence type="ECO:0000313" key="3">
    <source>
        <dbReference type="EMBL" id="AIG53837.1"/>
    </source>
</evidence>
<proteinExistence type="inferred from homology"/>
<evidence type="ECO:0000256" key="2">
    <source>
        <dbReference type="RuleBase" id="RU362097"/>
    </source>
</evidence>
<dbReference type="STRING" id="28094.SAMN06295900_11262"/>
<dbReference type="InterPro" id="IPR003423">
    <property type="entry name" value="OMP_efflux"/>
</dbReference>
<dbReference type="OrthoDB" id="9770517at2"/>
<dbReference type="RefSeq" id="WP_085229145.1">
    <property type="nucleotide sequence ID" value="NZ_BSQD01000012.1"/>
</dbReference>
<keyword evidence="2 4" id="KW-0449">Lipoprotein</keyword>
<protein>
    <submittedName>
        <fullName evidence="3">Efflux protein</fullName>
    </submittedName>
    <submittedName>
        <fullName evidence="4">Efflux transporter, outer membrane factor (OMF) lipoprotein, NodT family</fullName>
    </submittedName>
</protein>
<comment type="subcellular location">
    <subcellularLocation>
        <location evidence="2">Cell membrane</location>
        <topology evidence="2">Lipid-anchor</topology>
    </subcellularLocation>
</comment>
<keyword evidence="2" id="KW-0812">Transmembrane</keyword>
<dbReference type="NCBIfam" id="TIGR01845">
    <property type="entry name" value="outer_NodT"/>
    <property type="match status" value="1"/>
</dbReference>
<dbReference type="InterPro" id="IPR010131">
    <property type="entry name" value="MdtP/NodT-like"/>
</dbReference>